<name>A0A0G4IV63_PLABS</name>
<sequence length="719" mass="79288">MSSCCCWALIVTSSVVAAWTSGADDGTRAKALLVQAIGKVDAGDVPGAVAGFSKLVDEHPDVVEGYVNLGAVLESVGKRDQARAVYELGLTRAPTVTLVEAPTGARFETLLCRFLMVDKQKRKLANPLHHAREELTKHNEGLQKWGIRSPVKDIDVMMAALRDPHPDDAVMADMCNRATATNDADWSSFVDLGKMQILVDDYADAITSLSRAKSLLRKQNDPALSARVKEVTMLLDDLFRSQYRLNTYRAEDADRALRYQRAAARNLPVARNIQNVGTIMLYSRPLDARARTYIDKAGRVRVDEVNKALPQSQRRRHVHRWEDIADDVAVLATAPEFGIAPGQVYRVRGTSDDQEYMALSYGDRIPVAFTERQLIVATLTNVTMEASTGVLYNDDAVFFGAHAHSTSDYTGGTLPDQQVVDVPGAVVSIDPSNKLNYYHWTTEGLAGIALTLHYYPDARIMLPDNVFAREALDLFDIDPGRVVWYDPKAPNRESPGAQRYRIETLMRVDWRDVPGGHVVGPVDDPWRIIQPAAAGIRLARRHLLSKVRHEARPKVIYVSRADAGYIRVVQDEERLLRALRAVVGPDCLHVFVAEPGKKPGVDTHESKTLLEQVALFASAELVIGPHGAGLSNIVFARDGCDLVYFPTNPMVDNCFAHLAAAVNARLHPVDAVTAYYFGPYHLDDAKIQAVVDTVTRVIQSRGWTIGGVCANSDVDVKEL</sequence>
<dbReference type="SUPFAM" id="SSF48452">
    <property type="entry name" value="TPR-like"/>
    <property type="match status" value="1"/>
</dbReference>
<feature type="domain" description="Glycosyltransferase 61 catalytic" evidence="5">
    <location>
        <begin position="437"/>
        <end position="643"/>
    </location>
</feature>
<feature type="signal peptide" evidence="4">
    <location>
        <begin position="1"/>
        <end position="17"/>
    </location>
</feature>
<dbReference type="InterPro" id="IPR011990">
    <property type="entry name" value="TPR-like_helical_dom_sf"/>
</dbReference>
<dbReference type="OrthoDB" id="5986190at2759"/>
<evidence type="ECO:0000256" key="2">
    <source>
        <dbReference type="ARBA" id="ARBA00022679"/>
    </source>
</evidence>
<keyword evidence="2" id="KW-0808">Transferase</keyword>
<evidence type="ECO:0000313" key="9">
    <source>
        <dbReference type="Proteomes" id="UP000290189"/>
    </source>
</evidence>
<gene>
    <name evidence="6" type="ORF">PBRA_007168</name>
    <name evidence="7" type="ORF">PLBR_LOCUS5824</name>
</gene>
<dbReference type="Proteomes" id="UP000290189">
    <property type="component" value="Unassembled WGS sequence"/>
</dbReference>
<keyword evidence="7" id="KW-0496">Mitochondrion</keyword>
<dbReference type="AlphaFoldDB" id="A0A0G4IV63"/>
<dbReference type="InterPro" id="IPR019734">
    <property type="entry name" value="TPR_rpt"/>
</dbReference>
<dbReference type="Proteomes" id="UP000039324">
    <property type="component" value="Unassembled WGS sequence"/>
</dbReference>
<proteinExistence type="predicted"/>
<dbReference type="EMBL" id="CDSF01000089">
    <property type="protein sequence ID" value="CEO99054.1"/>
    <property type="molecule type" value="Genomic_DNA"/>
</dbReference>
<dbReference type="PANTHER" id="PTHR20961">
    <property type="entry name" value="GLYCOSYLTRANSFERASE"/>
    <property type="match status" value="1"/>
</dbReference>
<dbReference type="InterPro" id="IPR007657">
    <property type="entry name" value="Glycosyltransferase_61"/>
</dbReference>
<evidence type="ECO:0000313" key="8">
    <source>
        <dbReference type="Proteomes" id="UP000039324"/>
    </source>
</evidence>
<keyword evidence="4" id="KW-0732">Signal</keyword>
<keyword evidence="3" id="KW-0325">Glycoprotein</keyword>
<dbReference type="Gene3D" id="1.25.40.10">
    <property type="entry name" value="Tetratricopeptide repeat domain"/>
    <property type="match status" value="1"/>
</dbReference>
<feature type="chain" id="PRO_5036293170" description="Glycosyltransferase 61 catalytic domain-containing protein" evidence="4">
    <location>
        <begin position="18"/>
        <end position="719"/>
    </location>
</feature>
<dbReference type="GO" id="GO:0016757">
    <property type="term" value="F:glycosyltransferase activity"/>
    <property type="evidence" value="ECO:0007669"/>
    <property type="project" value="UniProtKB-KW"/>
</dbReference>
<dbReference type="Pfam" id="PF04577">
    <property type="entry name" value="Glyco_transf_61"/>
    <property type="match status" value="1"/>
</dbReference>
<dbReference type="InterPro" id="IPR049625">
    <property type="entry name" value="Glyco_transf_61_cat"/>
</dbReference>
<keyword evidence="8" id="KW-1185">Reference proteome</keyword>
<evidence type="ECO:0000256" key="4">
    <source>
        <dbReference type="SAM" id="SignalP"/>
    </source>
</evidence>
<keyword evidence="1" id="KW-0328">Glycosyltransferase</keyword>
<accession>A0A0G4IV63</accession>
<evidence type="ECO:0000313" key="7">
    <source>
        <dbReference type="EMBL" id="SPQ98609.1"/>
    </source>
</evidence>
<reference evidence="7 9" key="2">
    <citation type="submission" date="2018-03" db="EMBL/GenBank/DDBJ databases">
        <authorList>
            <person name="Fogelqvist J."/>
        </authorList>
    </citation>
    <scope>NUCLEOTIDE SEQUENCE [LARGE SCALE GENOMIC DNA]</scope>
</reference>
<geneLocation type="mitochondrion" evidence="7"/>
<dbReference type="SMART" id="SM00028">
    <property type="entry name" value="TPR"/>
    <property type="match status" value="2"/>
</dbReference>
<reference evidence="6 8" key="1">
    <citation type="submission" date="2015-02" db="EMBL/GenBank/DDBJ databases">
        <authorList>
            <person name="Chooi Y.-H."/>
        </authorList>
    </citation>
    <scope>NUCLEOTIDE SEQUENCE [LARGE SCALE GENOMIC DNA]</scope>
    <source>
        <strain evidence="6">E3</strain>
    </source>
</reference>
<evidence type="ECO:0000313" key="6">
    <source>
        <dbReference type="EMBL" id="CEO99054.1"/>
    </source>
</evidence>
<evidence type="ECO:0000256" key="1">
    <source>
        <dbReference type="ARBA" id="ARBA00022676"/>
    </source>
</evidence>
<evidence type="ECO:0000259" key="5">
    <source>
        <dbReference type="Pfam" id="PF04577"/>
    </source>
</evidence>
<protein>
    <recommendedName>
        <fullName evidence="5">Glycosyltransferase 61 catalytic domain-containing protein</fullName>
    </recommendedName>
</protein>
<dbReference type="EMBL" id="OVEO01000010">
    <property type="protein sequence ID" value="SPQ98609.1"/>
    <property type="molecule type" value="Genomic_DNA"/>
</dbReference>
<organism evidence="6 8">
    <name type="scientific">Plasmodiophora brassicae</name>
    <name type="common">Clubroot disease agent</name>
    <dbReference type="NCBI Taxonomy" id="37360"/>
    <lineage>
        <taxon>Eukaryota</taxon>
        <taxon>Sar</taxon>
        <taxon>Rhizaria</taxon>
        <taxon>Endomyxa</taxon>
        <taxon>Phytomyxea</taxon>
        <taxon>Plasmodiophorida</taxon>
        <taxon>Plasmodiophoridae</taxon>
        <taxon>Plasmodiophora</taxon>
    </lineage>
</organism>
<evidence type="ECO:0000256" key="3">
    <source>
        <dbReference type="ARBA" id="ARBA00023180"/>
    </source>
</evidence>